<dbReference type="PANTHER" id="PTHR47870">
    <property type="entry name" value="CYTOCHROME C-TYPE BIOGENESIS PROTEIN CCMH"/>
    <property type="match status" value="1"/>
</dbReference>
<dbReference type="SMART" id="SM00028">
    <property type="entry name" value="TPR"/>
    <property type="match status" value="2"/>
</dbReference>
<dbReference type="InterPro" id="IPR011990">
    <property type="entry name" value="TPR-like_helical_dom_sf"/>
</dbReference>
<keyword evidence="3" id="KW-0472">Membrane</keyword>
<dbReference type="PANTHER" id="PTHR47870:SF4">
    <property type="entry name" value="CYTOCHROME C-TYPE BIOGENESIS PROTEIN CYCH"/>
    <property type="match status" value="1"/>
</dbReference>
<dbReference type="Gene3D" id="1.25.40.10">
    <property type="entry name" value="Tetratricopeptide repeat domain"/>
    <property type="match status" value="1"/>
</dbReference>
<keyword evidence="3" id="KW-0812">Transmembrane</keyword>
<name>A0ABW4B6K2_9GAMM</name>
<dbReference type="InterPro" id="IPR051263">
    <property type="entry name" value="C-type_cytochrome_biogenesis"/>
</dbReference>
<proteinExistence type="predicted"/>
<reference evidence="6" key="1">
    <citation type="journal article" date="2019" name="Int. J. Syst. Evol. Microbiol.">
        <title>The Global Catalogue of Microorganisms (GCM) 10K type strain sequencing project: providing services to taxonomists for standard genome sequencing and annotation.</title>
        <authorList>
            <consortium name="The Broad Institute Genomics Platform"/>
            <consortium name="The Broad Institute Genome Sequencing Center for Infectious Disease"/>
            <person name="Wu L."/>
            <person name="Ma J."/>
        </authorList>
    </citation>
    <scope>NUCLEOTIDE SEQUENCE [LARGE SCALE GENOMIC DNA]</scope>
    <source>
        <strain evidence="6">JCM 30774</strain>
    </source>
</reference>
<accession>A0ABW4B6K2</accession>
<dbReference type="SUPFAM" id="SSF48452">
    <property type="entry name" value="TPR-like"/>
    <property type="match status" value="1"/>
</dbReference>
<evidence type="ECO:0000313" key="5">
    <source>
        <dbReference type="EMBL" id="MFD1384220.1"/>
    </source>
</evidence>
<dbReference type="EMBL" id="JBHTMN010000014">
    <property type="protein sequence ID" value="MFD1384220.1"/>
    <property type="molecule type" value="Genomic_DNA"/>
</dbReference>
<gene>
    <name evidence="5" type="primary">ccmI</name>
    <name evidence="5" type="ORF">ACFQ45_12645</name>
</gene>
<comment type="caution">
    <text evidence="5">The sequence shown here is derived from an EMBL/GenBank/DDBJ whole genome shotgun (WGS) entry which is preliminary data.</text>
</comment>
<evidence type="ECO:0000313" key="6">
    <source>
        <dbReference type="Proteomes" id="UP001597059"/>
    </source>
</evidence>
<protein>
    <submittedName>
        <fullName evidence="5">C-type cytochrome biogenesis protein CcmI</fullName>
    </submittedName>
</protein>
<dbReference type="InterPro" id="IPR017560">
    <property type="entry name" value="Cyt_c_biogenesis_CcmI"/>
</dbReference>
<dbReference type="NCBIfam" id="TIGR03142">
    <property type="entry name" value="cytochro_ccmI"/>
    <property type="match status" value="1"/>
</dbReference>
<feature type="transmembrane region" description="Helical" evidence="3">
    <location>
        <begin position="6"/>
        <end position="24"/>
    </location>
</feature>
<organism evidence="5 6">
    <name type="scientific">Rhodanobacter aciditrophus</name>
    <dbReference type="NCBI Taxonomy" id="1623218"/>
    <lineage>
        <taxon>Bacteria</taxon>
        <taxon>Pseudomonadati</taxon>
        <taxon>Pseudomonadota</taxon>
        <taxon>Gammaproteobacteria</taxon>
        <taxon>Lysobacterales</taxon>
        <taxon>Rhodanobacteraceae</taxon>
        <taxon>Rhodanobacter</taxon>
    </lineage>
</organism>
<dbReference type="Pfam" id="PF13432">
    <property type="entry name" value="TPR_16"/>
    <property type="match status" value="1"/>
</dbReference>
<evidence type="ECO:0000256" key="3">
    <source>
        <dbReference type="SAM" id="Phobius"/>
    </source>
</evidence>
<dbReference type="Proteomes" id="UP001597059">
    <property type="component" value="Unassembled WGS sequence"/>
</dbReference>
<keyword evidence="6" id="KW-1185">Reference proteome</keyword>
<dbReference type="InterPro" id="IPR019734">
    <property type="entry name" value="TPR_rpt"/>
</dbReference>
<evidence type="ECO:0000256" key="2">
    <source>
        <dbReference type="ARBA" id="ARBA00022748"/>
    </source>
</evidence>
<feature type="domain" description="Cytochrome c-type biogenesis protein H Ig-like" evidence="4">
    <location>
        <begin position="296"/>
        <end position="388"/>
    </location>
</feature>
<keyword evidence="3" id="KW-1133">Transmembrane helix</keyword>
<feature type="transmembrane region" description="Helical" evidence="3">
    <location>
        <begin position="88"/>
        <end position="108"/>
    </location>
</feature>
<sequence>MIVAWTLMAALIVLSVLYVMHYLVNKNNAGHDDTLTSFVSARRLEVKEDQGAGRLTEEEAQQLLQDVTSESHYVSQHQQRALTKDTQLARWVLSVMIAGVIIGSVALYQKLGFAPDVKITQQLIEQSATQDDVTEFLSYRVQRYDRAEDWYYLANDQVMAQNFEQAISSYREVLARLDGSSEDAINVQVELAQALFYSQNNQVSPAMITAVDEALAQQPDNAKALGLKGIIEFDAGRYQEAILAWQEAIVNGTDRAERLDLLSGIAAARKQGGITEQMIPSIVTHRLHLQLDLDVRKISANDVFLVYAQVPDQRMPVAIQRIPAAQIQAPIVLTNLDNLMPGQSLADVARVDVVVKRSTNDANDLTLGEVVGYLSSVPSNSDKIFKVNVGL</sequence>
<dbReference type="Pfam" id="PF23892">
    <property type="entry name" value="Ig_CycH"/>
    <property type="match status" value="1"/>
</dbReference>
<evidence type="ECO:0000256" key="1">
    <source>
        <dbReference type="ARBA" id="ARBA00004196"/>
    </source>
</evidence>
<comment type="subcellular location">
    <subcellularLocation>
        <location evidence="1">Cell envelope</location>
    </subcellularLocation>
</comment>
<keyword evidence="2" id="KW-0201">Cytochrome c-type biogenesis</keyword>
<evidence type="ECO:0000259" key="4">
    <source>
        <dbReference type="Pfam" id="PF23892"/>
    </source>
</evidence>
<dbReference type="InterPro" id="IPR056412">
    <property type="entry name" value="Ig_CycH"/>
</dbReference>
<dbReference type="RefSeq" id="WP_377368237.1">
    <property type="nucleotide sequence ID" value="NZ_JBHTMN010000014.1"/>
</dbReference>